<dbReference type="InterPro" id="IPR045203">
    <property type="entry name" value="RanGAP1/2"/>
</dbReference>
<reference evidence="1 2" key="1">
    <citation type="journal article" date="2023" name="Nat. Commun.">
        <title>Origin of minicircular mitochondrial genomes in red algae.</title>
        <authorList>
            <person name="Lee Y."/>
            <person name="Cho C.H."/>
            <person name="Lee Y.M."/>
            <person name="Park S.I."/>
            <person name="Yang J.H."/>
            <person name="West J.A."/>
            <person name="Bhattacharya D."/>
            <person name="Yoon H.S."/>
        </authorList>
    </citation>
    <scope>NUCLEOTIDE SEQUENCE [LARGE SCALE GENOMIC DNA]</scope>
    <source>
        <strain evidence="1 2">CCMP1338</strain>
        <tissue evidence="1">Whole cell</tissue>
    </source>
</reference>
<dbReference type="EMBL" id="JAMWBK010000003">
    <property type="protein sequence ID" value="KAJ8906524.1"/>
    <property type="molecule type" value="Genomic_DNA"/>
</dbReference>
<accession>A0AAV8UVI9</accession>
<gene>
    <name evidence="1" type="ORF">NDN08_003017</name>
</gene>
<sequence length="400" mass="43535">MSRFVVSGIGEDREMVSTRERALEIFSSIADGVDELVVSGKSYSPEAAEAIRDFFLKREINKTVLSLNIADSIARRPEKEALASLQHLCDCFEEAPKLESIDISDNALGAKGVLVAKKLLSNKSEQLKRVSFRNNGLNYEAMKVVAEILLGDAKSSTLKAIHISNNLLESAGAIEASYLVEKCPSLEEFEMTSTRVGREGSVAISKALGTCSSLRTINVSDNTFGEEGAEALADVLKECDSLEYAVIRDLSVEDDGMILLLDALCESAPNLKVLDISTNELTEDSAEAIARMLKTKKRLEKLIVDENELGSDGAKTIADALDKELHKNLKEVSLEENAITADGAREIGKKCSDLPSLEKLNLNSNSIARDAVDELAELLENVLGDMEDNLSDDEDEDNED</sequence>
<dbReference type="PANTHER" id="PTHR46761">
    <property type="entry name" value="RAN GTPASE-ACTIVATING PROTEIN 1"/>
    <property type="match status" value="1"/>
</dbReference>
<evidence type="ECO:0000313" key="2">
    <source>
        <dbReference type="Proteomes" id="UP001157974"/>
    </source>
</evidence>
<dbReference type="Pfam" id="PF13516">
    <property type="entry name" value="LRR_6"/>
    <property type="match status" value="4"/>
</dbReference>
<evidence type="ECO:0000313" key="1">
    <source>
        <dbReference type="EMBL" id="KAJ8906524.1"/>
    </source>
</evidence>
<name>A0AAV8UVI9_9RHOD</name>
<proteinExistence type="predicted"/>
<protein>
    <recommendedName>
        <fullName evidence="3">WPP domain-containing protein</fullName>
    </recommendedName>
</protein>
<dbReference type="AlphaFoldDB" id="A0AAV8UVI9"/>
<dbReference type="SMART" id="SM00368">
    <property type="entry name" value="LRR_RI"/>
    <property type="match status" value="9"/>
</dbReference>
<dbReference type="SUPFAM" id="SSF52047">
    <property type="entry name" value="RNI-like"/>
    <property type="match status" value="1"/>
</dbReference>
<dbReference type="InterPro" id="IPR032675">
    <property type="entry name" value="LRR_dom_sf"/>
</dbReference>
<dbReference type="InterPro" id="IPR001611">
    <property type="entry name" value="Leu-rich_rpt"/>
</dbReference>
<evidence type="ECO:0008006" key="3">
    <source>
        <dbReference type="Google" id="ProtNLM"/>
    </source>
</evidence>
<dbReference type="Gene3D" id="3.80.10.10">
    <property type="entry name" value="Ribonuclease Inhibitor"/>
    <property type="match status" value="2"/>
</dbReference>
<dbReference type="PANTHER" id="PTHR46761:SF2">
    <property type="entry name" value="RAN GTPASE-ACTIVATING PROTEIN 1"/>
    <property type="match status" value="1"/>
</dbReference>
<dbReference type="GO" id="GO:0005096">
    <property type="term" value="F:GTPase activator activity"/>
    <property type="evidence" value="ECO:0007669"/>
    <property type="project" value="InterPro"/>
</dbReference>
<dbReference type="Proteomes" id="UP001157974">
    <property type="component" value="Unassembled WGS sequence"/>
</dbReference>
<keyword evidence="2" id="KW-1185">Reference proteome</keyword>
<organism evidence="1 2">
    <name type="scientific">Rhodosorus marinus</name>
    <dbReference type="NCBI Taxonomy" id="101924"/>
    <lineage>
        <taxon>Eukaryota</taxon>
        <taxon>Rhodophyta</taxon>
        <taxon>Stylonematophyceae</taxon>
        <taxon>Stylonematales</taxon>
        <taxon>Stylonemataceae</taxon>
        <taxon>Rhodosorus</taxon>
    </lineage>
</organism>
<comment type="caution">
    <text evidence="1">The sequence shown here is derived from an EMBL/GenBank/DDBJ whole genome shotgun (WGS) entry which is preliminary data.</text>
</comment>